<organism evidence="1 2">
    <name type="scientific">Brachionus plicatilis</name>
    <name type="common">Marine rotifer</name>
    <name type="synonym">Brachionus muelleri</name>
    <dbReference type="NCBI Taxonomy" id="10195"/>
    <lineage>
        <taxon>Eukaryota</taxon>
        <taxon>Metazoa</taxon>
        <taxon>Spiralia</taxon>
        <taxon>Gnathifera</taxon>
        <taxon>Rotifera</taxon>
        <taxon>Eurotatoria</taxon>
        <taxon>Monogononta</taxon>
        <taxon>Pseudotrocha</taxon>
        <taxon>Ploima</taxon>
        <taxon>Brachionidae</taxon>
        <taxon>Brachionus</taxon>
    </lineage>
</organism>
<dbReference type="EMBL" id="REGN01002884">
    <property type="protein sequence ID" value="RNA25692.1"/>
    <property type="molecule type" value="Genomic_DNA"/>
</dbReference>
<protein>
    <submittedName>
        <fullName evidence="1">Uncharacterized protein</fullName>
    </submittedName>
</protein>
<name>A0A3M7RQ82_BRAPC</name>
<evidence type="ECO:0000313" key="2">
    <source>
        <dbReference type="Proteomes" id="UP000276133"/>
    </source>
</evidence>
<gene>
    <name evidence="1" type="ORF">BpHYR1_020034</name>
</gene>
<dbReference type="AlphaFoldDB" id="A0A3M7RQ82"/>
<sequence length="59" mass="6907">MFKKIVAMTKITARSDFFGLMSASPRRFFFFSVPTANNYQRPTTTNDQQLLCFSKKFKD</sequence>
<proteinExistence type="predicted"/>
<comment type="caution">
    <text evidence="1">The sequence shown here is derived from an EMBL/GenBank/DDBJ whole genome shotgun (WGS) entry which is preliminary data.</text>
</comment>
<reference evidence="1 2" key="1">
    <citation type="journal article" date="2018" name="Sci. Rep.">
        <title>Genomic signatures of local adaptation to the degree of environmental predictability in rotifers.</title>
        <authorList>
            <person name="Franch-Gras L."/>
            <person name="Hahn C."/>
            <person name="Garcia-Roger E.M."/>
            <person name="Carmona M.J."/>
            <person name="Serra M."/>
            <person name="Gomez A."/>
        </authorList>
    </citation>
    <scope>NUCLEOTIDE SEQUENCE [LARGE SCALE GENOMIC DNA]</scope>
    <source>
        <strain evidence="1">HYR1</strain>
    </source>
</reference>
<keyword evidence="2" id="KW-1185">Reference proteome</keyword>
<evidence type="ECO:0000313" key="1">
    <source>
        <dbReference type="EMBL" id="RNA25692.1"/>
    </source>
</evidence>
<accession>A0A3M7RQ82</accession>
<dbReference type="Proteomes" id="UP000276133">
    <property type="component" value="Unassembled WGS sequence"/>
</dbReference>